<dbReference type="InterPro" id="IPR036638">
    <property type="entry name" value="HLH_DNA-bd_sf"/>
</dbReference>
<sequence>MWKQKMGEKFWANEDDKMVVESVVGREACELLISSGNAASDVTLPGDLGVQQGLAQLVEGSNWNYAVFWHVASLRSGGISLIWGDGHCCDPKLGAAEDGSSHQNVRSDRVEKKEELNKLVLQKLHSSFGRSGDDNFAERLDGVSDVEMLYLSSMYFSFQSDSAYGPMGSLKSKRVIWASDAPTCLDHYQLRSFLAKSAGFQTVAFVPLKNGVVELGSVKAIPEEQNVVEMVRALLGAPASNKTKVLPKIFGQELSLGGVKSQSVTINFSPKVEDDSMFASETFDAQRVDSNQFHGGTSNGYPSDNEAKLFSHPNQIVMRGFSPQTRISGLEQHKDESSPYADDRKPRKRGRKPANGREEPLNHVEAERQRREKLNQRFYALRAVVPNISKMDKASLLGDAITYINDLQMKIKALETEKDMVNDKHKPQLVPDFDVQMRHEDAVVTVSCPLDAHPASEVIKTLRNHQVAPECDVSMKDGTGVMHTFSIRTQVGGVEQLKEKLVAALSK</sequence>
<keyword evidence="8" id="KW-1185">Reference proteome</keyword>
<feature type="domain" description="BHLH" evidence="7">
    <location>
        <begin position="358"/>
        <end position="407"/>
    </location>
</feature>
<evidence type="ECO:0000313" key="10">
    <source>
        <dbReference type="RefSeq" id="XP_048138314.1"/>
    </source>
</evidence>
<dbReference type="GO" id="GO:0000976">
    <property type="term" value="F:transcription cis-regulatory region binding"/>
    <property type="evidence" value="ECO:0007669"/>
    <property type="project" value="TreeGrafter"/>
</dbReference>
<dbReference type="Gene3D" id="4.10.280.10">
    <property type="entry name" value="Helix-loop-helix DNA-binding domain"/>
    <property type="match status" value="1"/>
</dbReference>
<name>A0A8B8QH48_9MYRT</name>
<evidence type="ECO:0000313" key="9">
    <source>
        <dbReference type="RefSeq" id="XP_030545878.2"/>
    </source>
</evidence>
<dbReference type="InterPro" id="IPR045084">
    <property type="entry name" value="AIB/MYC-like"/>
</dbReference>
<dbReference type="GO" id="GO:0003700">
    <property type="term" value="F:DNA-binding transcription factor activity"/>
    <property type="evidence" value="ECO:0007669"/>
    <property type="project" value="InterPro"/>
</dbReference>
<evidence type="ECO:0000256" key="5">
    <source>
        <dbReference type="RuleBase" id="RU369104"/>
    </source>
</evidence>
<dbReference type="Pfam" id="PF14215">
    <property type="entry name" value="bHLH-MYC_N"/>
    <property type="match status" value="1"/>
</dbReference>
<evidence type="ECO:0000256" key="4">
    <source>
        <dbReference type="ARBA" id="ARBA00023242"/>
    </source>
</evidence>
<evidence type="ECO:0000256" key="1">
    <source>
        <dbReference type="ARBA" id="ARBA00004123"/>
    </source>
</evidence>
<feature type="region of interest" description="Disordered" evidence="6">
    <location>
        <begin position="329"/>
        <end position="369"/>
    </location>
</feature>
<dbReference type="InterPro" id="IPR025610">
    <property type="entry name" value="MYC/MYB_N"/>
</dbReference>
<organism evidence="8 9">
    <name type="scientific">Rhodamnia argentea</name>
    <dbReference type="NCBI Taxonomy" id="178133"/>
    <lineage>
        <taxon>Eukaryota</taxon>
        <taxon>Viridiplantae</taxon>
        <taxon>Streptophyta</taxon>
        <taxon>Embryophyta</taxon>
        <taxon>Tracheophyta</taxon>
        <taxon>Spermatophyta</taxon>
        <taxon>Magnoliopsida</taxon>
        <taxon>eudicotyledons</taxon>
        <taxon>Gunneridae</taxon>
        <taxon>Pentapetalae</taxon>
        <taxon>rosids</taxon>
        <taxon>malvids</taxon>
        <taxon>Myrtales</taxon>
        <taxon>Myrtaceae</taxon>
        <taxon>Myrtoideae</taxon>
        <taxon>Myrteae</taxon>
        <taxon>Australasian group</taxon>
        <taxon>Rhodamnia</taxon>
    </lineage>
</organism>
<dbReference type="SMART" id="SM00353">
    <property type="entry name" value="HLH"/>
    <property type="match status" value="1"/>
</dbReference>
<dbReference type="KEGG" id="rarg:115752000"/>
<dbReference type="GO" id="GO:0046983">
    <property type="term" value="F:protein dimerization activity"/>
    <property type="evidence" value="ECO:0007669"/>
    <property type="project" value="InterPro"/>
</dbReference>
<evidence type="ECO:0000313" key="8">
    <source>
        <dbReference type="Proteomes" id="UP000827889"/>
    </source>
</evidence>
<keyword evidence="2 5" id="KW-0805">Transcription regulation</keyword>
<proteinExistence type="predicted"/>
<evidence type="ECO:0000259" key="7">
    <source>
        <dbReference type="PROSITE" id="PS50888"/>
    </source>
</evidence>
<protein>
    <recommendedName>
        <fullName evidence="5">Transcription factor</fullName>
        <shortName evidence="5">bHLH transcription factor</shortName>
    </recommendedName>
    <alternativeName>
        <fullName evidence="5">Basic helix-loop-helix protein</fullName>
    </alternativeName>
</protein>
<dbReference type="GO" id="GO:0005634">
    <property type="term" value="C:nucleus"/>
    <property type="evidence" value="ECO:0007669"/>
    <property type="project" value="UniProtKB-SubCell"/>
</dbReference>
<evidence type="ECO:0000256" key="2">
    <source>
        <dbReference type="ARBA" id="ARBA00023015"/>
    </source>
</evidence>
<dbReference type="PANTHER" id="PTHR11514">
    <property type="entry name" value="MYC"/>
    <property type="match status" value="1"/>
</dbReference>
<keyword evidence="3 5" id="KW-0804">Transcription</keyword>
<evidence type="ECO:0000256" key="6">
    <source>
        <dbReference type="SAM" id="MobiDB-lite"/>
    </source>
</evidence>
<evidence type="ECO:0000256" key="3">
    <source>
        <dbReference type="ARBA" id="ARBA00023163"/>
    </source>
</evidence>
<dbReference type="Proteomes" id="UP000827889">
    <property type="component" value="Chromosome 7"/>
</dbReference>
<dbReference type="AlphaFoldDB" id="A0A8B8QH48"/>
<feature type="compositionally biased region" description="Basic and acidic residues" evidence="6">
    <location>
        <begin position="355"/>
        <end position="369"/>
    </location>
</feature>
<dbReference type="RefSeq" id="XP_030545878.2">
    <property type="nucleotide sequence ID" value="XM_030690018.2"/>
</dbReference>
<keyword evidence="4 5" id="KW-0539">Nucleus</keyword>
<dbReference type="InterPro" id="IPR011598">
    <property type="entry name" value="bHLH_dom"/>
</dbReference>
<dbReference type="SUPFAM" id="SSF47459">
    <property type="entry name" value="HLH, helix-loop-helix DNA-binding domain"/>
    <property type="match status" value="1"/>
</dbReference>
<comment type="subcellular location">
    <subcellularLocation>
        <location evidence="1 5">Nucleus</location>
    </subcellularLocation>
</comment>
<dbReference type="RefSeq" id="XP_048138314.1">
    <property type="nucleotide sequence ID" value="XM_048282357.1"/>
</dbReference>
<feature type="compositionally biased region" description="Basic and acidic residues" evidence="6">
    <location>
        <begin position="331"/>
        <end position="345"/>
    </location>
</feature>
<dbReference type="GeneID" id="115752000"/>
<dbReference type="Pfam" id="PF00010">
    <property type="entry name" value="HLH"/>
    <property type="match status" value="1"/>
</dbReference>
<dbReference type="PANTHER" id="PTHR11514:SF53">
    <property type="entry name" value="TRANSCRIPTION FACTOR BHLH3"/>
    <property type="match status" value="1"/>
</dbReference>
<reference evidence="9 10" key="1">
    <citation type="submission" date="2025-05" db="UniProtKB">
        <authorList>
            <consortium name="RefSeq"/>
        </authorList>
    </citation>
    <scope>IDENTIFICATION</scope>
    <source>
        <tissue evidence="9 10">Leaf</tissue>
    </source>
</reference>
<gene>
    <name evidence="9 10" type="primary">LOC115752000</name>
</gene>
<accession>A0A8B8QH48</accession>
<dbReference type="PROSITE" id="PS50888">
    <property type="entry name" value="BHLH"/>
    <property type="match status" value="1"/>
</dbReference>
<dbReference type="CDD" id="cd11449">
    <property type="entry name" value="bHLH_AtAIB_like"/>
    <property type="match status" value="1"/>
</dbReference>